<dbReference type="RefSeq" id="WP_254084579.1">
    <property type="nucleotide sequence ID" value="NZ_JAHESE010000010.1"/>
</dbReference>
<keyword evidence="7 10" id="KW-0472">Membrane</keyword>
<dbReference type="Pfam" id="PF13715">
    <property type="entry name" value="CarbopepD_reg_2"/>
    <property type="match status" value="1"/>
</dbReference>
<keyword evidence="8" id="KW-0675">Receptor</keyword>
<keyword evidence="5 11" id="KW-0732">Signal</keyword>
<evidence type="ECO:0000259" key="13">
    <source>
        <dbReference type="Pfam" id="PF07715"/>
    </source>
</evidence>
<evidence type="ECO:0000256" key="1">
    <source>
        <dbReference type="ARBA" id="ARBA00004571"/>
    </source>
</evidence>
<comment type="caution">
    <text evidence="14">The sequence shown here is derived from an EMBL/GenBank/DDBJ whole genome shotgun (WGS) entry which is preliminary data.</text>
</comment>
<evidence type="ECO:0000256" key="8">
    <source>
        <dbReference type="ARBA" id="ARBA00023170"/>
    </source>
</evidence>
<keyword evidence="15" id="KW-1185">Reference proteome</keyword>
<evidence type="ECO:0000313" key="15">
    <source>
        <dbReference type="Proteomes" id="UP001319080"/>
    </source>
</evidence>
<dbReference type="GO" id="GO:0004180">
    <property type="term" value="F:carboxypeptidase activity"/>
    <property type="evidence" value="ECO:0007669"/>
    <property type="project" value="UniProtKB-KW"/>
</dbReference>
<dbReference type="Proteomes" id="UP001319080">
    <property type="component" value="Unassembled WGS sequence"/>
</dbReference>
<dbReference type="SUPFAM" id="SSF56935">
    <property type="entry name" value="Porins"/>
    <property type="match status" value="1"/>
</dbReference>
<dbReference type="GO" id="GO:0044718">
    <property type="term" value="P:siderophore transmembrane transport"/>
    <property type="evidence" value="ECO:0007669"/>
    <property type="project" value="TreeGrafter"/>
</dbReference>
<keyword evidence="14" id="KW-0645">Protease</keyword>
<comment type="subcellular location">
    <subcellularLocation>
        <location evidence="1">Cell outer membrane</location>
        <topology evidence="1">Multi-pass membrane protein</topology>
    </subcellularLocation>
</comment>
<comment type="similarity">
    <text evidence="10">Belongs to the TonB-dependent receptor family.</text>
</comment>
<keyword evidence="9" id="KW-0998">Cell outer membrane</keyword>
<feature type="signal peptide" evidence="11">
    <location>
        <begin position="1"/>
        <end position="20"/>
    </location>
</feature>
<organism evidence="14 15">
    <name type="scientific">Dawidia cretensis</name>
    <dbReference type="NCBI Taxonomy" id="2782350"/>
    <lineage>
        <taxon>Bacteria</taxon>
        <taxon>Pseudomonadati</taxon>
        <taxon>Bacteroidota</taxon>
        <taxon>Cytophagia</taxon>
        <taxon>Cytophagales</taxon>
        <taxon>Chryseotaleaceae</taxon>
        <taxon>Dawidia</taxon>
    </lineage>
</organism>
<feature type="chain" id="PRO_5042968758" evidence="11">
    <location>
        <begin position="21"/>
        <end position="800"/>
    </location>
</feature>
<dbReference type="Gene3D" id="2.40.170.20">
    <property type="entry name" value="TonB-dependent receptor, beta-barrel domain"/>
    <property type="match status" value="1"/>
</dbReference>
<keyword evidence="14" id="KW-0378">Hydrolase</keyword>
<keyword evidence="2" id="KW-0813">Transport</keyword>
<evidence type="ECO:0000256" key="7">
    <source>
        <dbReference type="ARBA" id="ARBA00023136"/>
    </source>
</evidence>
<dbReference type="PANTHER" id="PTHR30069:SF29">
    <property type="entry name" value="HEMOGLOBIN AND HEMOGLOBIN-HAPTOGLOBIN-BINDING PROTEIN 1-RELATED"/>
    <property type="match status" value="1"/>
</dbReference>
<dbReference type="SUPFAM" id="SSF49464">
    <property type="entry name" value="Carboxypeptidase regulatory domain-like"/>
    <property type="match status" value="1"/>
</dbReference>
<evidence type="ECO:0000313" key="14">
    <source>
        <dbReference type="EMBL" id="MBT1708995.1"/>
    </source>
</evidence>
<sequence length="800" mass="88651">MTNKVVMLFVALHLCVSVVAQPCRGVLTGQVLDETGALVAGASLSLKEVSGGQLSDATGHYRFKGLCNGRYTLVAQFTGYQAFEHAITLTDSATLVVHLVPDLQRLQEVVIEERPLNTEHAHNVAVLHERDLEKTAGKTLGESLKELPGVSTIQTGPGIFKPVIHGVHSQRVLILNYGIRQEGQQWGADHAPEIDPFIASNIVVIKDASAIKYGPDALGGVIVVNPPELPTEAGLGGSVNTVAQSNGRSGTVSGTLEGGITGHDGWGWRVQGTAKRAGDYHTPDYSLTNTGVKELNFSAATGYHRDTYGIEAFISRFQTEIGILKGTSVGSIGDLGAAMDREPPQYTRSFSYDIGEPRQEVTHNLFKLNGHLNTPRGILRMQYGFQNNARAEYDIRVGGLSSTPILDLVLNTHTLETEWEVSAGSSSTLCVGVTGMMQDNNNQPGTKRIPLIPDFTTLSGGAFAIVKFQGQHWDADFGGRYDYRHYDVVGYNSKNILYKANIQFHNASFTAGATVRLPQKQSLHLNISSAWRPPHVAELYSTGKNLGTGAYELGLLLDTASNVVDIRQSDFKVEQAFKGIITYRRDWQDFFIEVTPYVNYIANYIYLRPEGVLRQVAGPAAYFRYTQTDALFTGADITGQWQVSKAWRVTPRASLLRVTDERQRDYMVFIPANRFDLGMRYEKQSVSRWKDFYVESQVRYVLKQYNAPRAISPSQLEDAKEQGENLVADGKNFDFQAAPVSYALLNVSTGISLPREKLRYDFRLGVDNVLNTSYREYTNRLRYFADEIGRNFIFSMKCIF</sequence>
<evidence type="ECO:0000256" key="2">
    <source>
        <dbReference type="ARBA" id="ARBA00022448"/>
    </source>
</evidence>
<evidence type="ECO:0000259" key="12">
    <source>
        <dbReference type="Pfam" id="PF00593"/>
    </source>
</evidence>
<dbReference type="InterPro" id="IPR039426">
    <property type="entry name" value="TonB-dep_rcpt-like"/>
</dbReference>
<accession>A0AAP2DWQ4</accession>
<evidence type="ECO:0000256" key="6">
    <source>
        <dbReference type="ARBA" id="ARBA00023077"/>
    </source>
</evidence>
<keyword evidence="6 10" id="KW-0798">TonB box</keyword>
<evidence type="ECO:0000256" key="3">
    <source>
        <dbReference type="ARBA" id="ARBA00022452"/>
    </source>
</evidence>
<keyword evidence="3" id="KW-1134">Transmembrane beta strand</keyword>
<evidence type="ECO:0000256" key="5">
    <source>
        <dbReference type="ARBA" id="ARBA00022729"/>
    </source>
</evidence>
<dbReference type="PANTHER" id="PTHR30069">
    <property type="entry name" value="TONB-DEPENDENT OUTER MEMBRANE RECEPTOR"/>
    <property type="match status" value="1"/>
</dbReference>
<feature type="domain" description="TonB-dependent receptor-like beta-barrel" evidence="12">
    <location>
        <begin position="342"/>
        <end position="769"/>
    </location>
</feature>
<gene>
    <name evidence="14" type="ORF">KK062_12210</name>
</gene>
<evidence type="ECO:0000256" key="11">
    <source>
        <dbReference type="SAM" id="SignalP"/>
    </source>
</evidence>
<evidence type="ECO:0000256" key="9">
    <source>
        <dbReference type="ARBA" id="ARBA00023237"/>
    </source>
</evidence>
<evidence type="ECO:0000256" key="4">
    <source>
        <dbReference type="ARBA" id="ARBA00022692"/>
    </source>
</evidence>
<name>A0AAP2DWQ4_9BACT</name>
<dbReference type="GO" id="GO:0009279">
    <property type="term" value="C:cell outer membrane"/>
    <property type="evidence" value="ECO:0007669"/>
    <property type="project" value="UniProtKB-SubCell"/>
</dbReference>
<proteinExistence type="inferred from homology"/>
<dbReference type="Gene3D" id="2.170.130.10">
    <property type="entry name" value="TonB-dependent receptor, plug domain"/>
    <property type="match status" value="1"/>
</dbReference>
<feature type="domain" description="TonB-dependent receptor plug" evidence="13">
    <location>
        <begin position="121"/>
        <end position="221"/>
    </location>
</feature>
<dbReference type="Pfam" id="PF00593">
    <property type="entry name" value="TonB_dep_Rec_b-barrel"/>
    <property type="match status" value="1"/>
</dbReference>
<dbReference type="GO" id="GO:0015344">
    <property type="term" value="F:siderophore uptake transmembrane transporter activity"/>
    <property type="evidence" value="ECO:0007669"/>
    <property type="project" value="TreeGrafter"/>
</dbReference>
<keyword evidence="4" id="KW-0812">Transmembrane</keyword>
<dbReference type="EMBL" id="JAHESE010000010">
    <property type="protein sequence ID" value="MBT1708995.1"/>
    <property type="molecule type" value="Genomic_DNA"/>
</dbReference>
<keyword evidence="14" id="KW-0121">Carboxypeptidase</keyword>
<dbReference type="InterPro" id="IPR037066">
    <property type="entry name" value="Plug_dom_sf"/>
</dbReference>
<protein>
    <submittedName>
        <fullName evidence="14">Carboxypeptidase-like regulatory domain-containing protein</fullName>
    </submittedName>
</protein>
<dbReference type="Pfam" id="PF07715">
    <property type="entry name" value="Plug"/>
    <property type="match status" value="1"/>
</dbReference>
<dbReference type="InterPro" id="IPR008969">
    <property type="entry name" value="CarboxyPept-like_regulatory"/>
</dbReference>
<dbReference type="InterPro" id="IPR036942">
    <property type="entry name" value="Beta-barrel_TonB_sf"/>
</dbReference>
<dbReference type="InterPro" id="IPR000531">
    <property type="entry name" value="Beta-barrel_TonB"/>
</dbReference>
<dbReference type="AlphaFoldDB" id="A0AAP2DWQ4"/>
<evidence type="ECO:0000256" key="10">
    <source>
        <dbReference type="RuleBase" id="RU003357"/>
    </source>
</evidence>
<dbReference type="Gene3D" id="2.60.40.1120">
    <property type="entry name" value="Carboxypeptidase-like, regulatory domain"/>
    <property type="match status" value="1"/>
</dbReference>
<reference evidence="14 15" key="1">
    <citation type="submission" date="2021-05" db="EMBL/GenBank/DDBJ databases">
        <title>A Polyphasic approach of four new species of the genus Ohtaekwangia: Ohtaekwangia histidinii sp. nov., Ohtaekwangia cretensis sp. nov., Ohtaekwangia indiensis sp. nov., Ohtaekwangia reichenbachii sp. nov. from diverse environment.</title>
        <authorList>
            <person name="Octaviana S."/>
        </authorList>
    </citation>
    <scope>NUCLEOTIDE SEQUENCE [LARGE SCALE GENOMIC DNA]</scope>
    <source>
        <strain evidence="14 15">PWU5</strain>
    </source>
</reference>
<dbReference type="InterPro" id="IPR012910">
    <property type="entry name" value="Plug_dom"/>
</dbReference>